<sequence length="51" mass="6086">MTEIFTRYDPRIDSENRFREPTSKRSDLISFLVHVSNRIDCDQNSFENAFS</sequence>
<reference evidence="1" key="1">
    <citation type="submission" date="2012-09" db="EMBL/GenBank/DDBJ databases">
        <authorList>
            <person name="Harkins D.M."/>
            <person name="Durkin A.S."/>
            <person name="Brinkac L.M."/>
            <person name="Selengut J.D."/>
            <person name="Sanka R."/>
            <person name="DePew J."/>
            <person name="Purushe J."/>
            <person name="Picardeau M."/>
            <person name="Werts C."/>
            <person name="Goarant C."/>
            <person name="Vinetz J.M."/>
            <person name="Sutton G.G."/>
            <person name="Nelson W.C."/>
            <person name="Fouts D.E."/>
        </authorList>
    </citation>
    <scope>NUCLEOTIDE SEQUENCE [LARGE SCALE GENOMIC DNA]</scope>
    <source>
        <strain evidence="1">200801926</strain>
    </source>
</reference>
<protein>
    <submittedName>
        <fullName evidence="1">Uncharacterized protein</fullName>
    </submittedName>
</protein>
<dbReference type="Proteomes" id="UP000002837">
    <property type="component" value="Unassembled WGS sequence"/>
</dbReference>
<gene>
    <name evidence="1" type="ORF">LEP1GSC128_2668</name>
</gene>
<evidence type="ECO:0000313" key="2">
    <source>
        <dbReference type="Proteomes" id="UP000002837"/>
    </source>
</evidence>
<proteinExistence type="predicted"/>
<name>A0ABP2S3Q6_LEPBO</name>
<evidence type="ECO:0000313" key="1">
    <source>
        <dbReference type="EMBL" id="EKP13699.1"/>
    </source>
</evidence>
<organism evidence="1 2">
    <name type="scientific">Leptospira borgpetersenii str. 200801926</name>
    <dbReference type="NCBI Taxonomy" id="1193009"/>
    <lineage>
        <taxon>Bacteria</taxon>
        <taxon>Pseudomonadati</taxon>
        <taxon>Spirochaetota</taxon>
        <taxon>Spirochaetia</taxon>
        <taxon>Leptospirales</taxon>
        <taxon>Leptospiraceae</taxon>
        <taxon>Leptospira</taxon>
    </lineage>
</organism>
<accession>A0ABP2S3Q6</accession>
<comment type="caution">
    <text evidence="1">The sequence shown here is derived from an EMBL/GenBank/DDBJ whole genome shotgun (WGS) entry which is preliminary data.</text>
</comment>
<dbReference type="EMBL" id="AKWJ02000025">
    <property type="protein sequence ID" value="EKP13699.1"/>
    <property type="molecule type" value="Genomic_DNA"/>
</dbReference>
<keyword evidence="2" id="KW-1185">Reference proteome</keyword>